<name>H8LM26_RICSL</name>
<dbReference type="AlphaFoldDB" id="H8LM26"/>
<protein>
    <submittedName>
        <fullName evidence="1">Uncharacterized protein</fullName>
    </submittedName>
</protein>
<dbReference type="EMBL" id="CP003375">
    <property type="protein sequence ID" value="AFD19204.1"/>
    <property type="molecule type" value="Genomic_DNA"/>
</dbReference>
<accession>H8LM26</accession>
<proteinExistence type="predicted"/>
<dbReference type="Proteomes" id="UP000007592">
    <property type="component" value="Chromosome"/>
</dbReference>
<reference evidence="1 2" key="1">
    <citation type="submission" date="2012-03" db="EMBL/GenBank/DDBJ databases">
        <authorList>
            <person name="Johnson S.L."/>
            <person name="Munk A.C."/>
            <person name="Han S."/>
            <person name="Bruce D.C."/>
            <person name="Dasch G.A."/>
        </authorList>
    </citation>
    <scope>NUCLEOTIDE SEQUENCE [LARGE SCALE GENOMIC DNA]</scope>
    <source>
        <strain evidence="2">D-CWPP (RSB)</strain>
    </source>
</reference>
<organism evidence="1 2">
    <name type="scientific">Rickettsia slovaca str. D-CWPP</name>
    <dbReference type="NCBI Taxonomy" id="1105109"/>
    <lineage>
        <taxon>Bacteria</taxon>
        <taxon>Pseudomonadati</taxon>
        <taxon>Pseudomonadota</taxon>
        <taxon>Alphaproteobacteria</taxon>
        <taxon>Rickettsiales</taxon>
        <taxon>Rickettsiaceae</taxon>
        <taxon>Rickettsieae</taxon>
        <taxon>Rickettsia</taxon>
        <taxon>spotted fever group</taxon>
    </lineage>
</organism>
<evidence type="ECO:0000313" key="2">
    <source>
        <dbReference type="Proteomes" id="UP000007592"/>
    </source>
</evidence>
<sequence length="74" mass="8330">MDRFFWIATSLFSSQGIVAWINSTAVIPRLDCGIQLKIKLLVFFIVFIDPVVKPRGDTLDFTGPRNNGLLAMMI</sequence>
<dbReference type="KEGG" id="rsw:MC3_01125"/>
<evidence type="ECO:0000313" key="1">
    <source>
        <dbReference type="EMBL" id="AFD19204.1"/>
    </source>
</evidence>
<gene>
    <name evidence="1" type="ORF">MC3_01125</name>
</gene>
<dbReference type="HOGENOM" id="CLU_2737485_0_0_5"/>